<dbReference type="EMBL" id="JAATJJ010000001">
    <property type="protein sequence ID" value="NJB69565.1"/>
    <property type="molecule type" value="Genomic_DNA"/>
</dbReference>
<dbReference type="GO" id="GO:0005524">
    <property type="term" value="F:ATP binding"/>
    <property type="evidence" value="ECO:0007669"/>
    <property type="project" value="UniProtKB-KW"/>
</dbReference>
<evidence type="ECO:0000256" key="8">
    <source>
        <dbReference type="ARBA" id="ARBA00023064"/>
    </source>
</evidence>
<evidence type="ECO:0000256" key="10">
    <source>
        <dbReference type="RuleBase" id="RU363066"/>
    </source>
</evidence>
<proteinExistence type="inferred from homology"/>
<dbReference type="GO" id="GO:0019521">
    <property type="term" value="P:D-gluconate metabolic process"/>
    <property type="evidence" value="ECO:0007669"/>
    <property type="project" value="UniProtKB-KW"/>
</dbReference>
<evidence type="ECO:0000256" key="1">
    <source>
        <dbReference type="ARBA" id="ARBA00004761"/>
    </source>
</evidence>
<keyword evidence="8" id="KW-0311">Gluconate utilization</keyword>
<dbReference type="InterPro" id="IPR006001">
    <property type="entry name" value="Therm_gnt_kin"/>
</dbReference>
<sequence length="163" mass="18381">MNNTNKNIFFIMGVSGCGKTTIGTLLSKKLGFPFYDGDDFHPEVNVRKMAAGNPLDDDDRQGWLIRLNELAINHPKGGIIACSSLKESYRELLSKTIEKKVVWIHLQGTFEEISARMKQRTGHYMPSSLLKSQFNTLETPNNAITISITKTPEEMVDEILHQL</sequence>
<evidence type="ECO:0000256" key="7">
    <source>
        <dbReference type="ARBA" id="ARBA00022840"/>
    </source>
</evidence>
<dbReference type="InterPro" id="IPR031322">
    <property type="entry name" value="Shikimate/glucono_kinase"/>
</dbReference>
<keyword evidence="6 10" id="KW-0418">Kinase</keyword>
<accession>A0A846QVH0</accession>
<dbReference type="FunFam" id="3.40.50.300:FF:000522">
    <property type="entry name" value="Gluconokinase"/>
    <property type="match status" value="1"/>
</dbReference>
<dbReference type="SUPFAM" id="SSF52540">
    <property type="entry name" value="P-loop containing nucleoside triphosphate hydrolases"/>
    <property type="match status" value="1"/>
</dbReference>
<comment type="caution">
    <text evidence="11">The sequence shown here is derived from an EMBL/GenBank/DDBJ whole genome shotgun (WGS) entry which is preliminary data.</text>
</comment>
<organism evidence="11 12">
    <name type="scientific">Saonia flava</name>
    <dbReference type="NCBI Taxonomy" id="523696"/>
    <lineage>
        <taxon>Bacteria</taxon>
        <taxon>Pseudomonadati</taxon>
        <taxon>Bacteroidota</taxon>
        <taxon>Flavobacteriia</taxon>
        <taxon>Flavobacteriales</taxon>
        <taxon>Flavobacteriaceae</taxon>
        <taxon>Saonia</taxon>
    </lineage>
</organism>
<protein>
    <recommendedName>
        <fullName evidence="3 10">Gluconokinase</fullName>
        <ecNumber evidence="3 10">2.7.1.12</ecNumber>
    </recommendedName>
</protein>
<dbReference type="GO" id="GO:0046316">
    <property type="term" value="F:gluconokinase activity"/>
    <property type="evidence" value="ECO:0007669"/>
    <property type="project" value="UniProtKB-EC"/>
</dbReference>
<dbReference type="PANTHER" id="PTHR43442:SF3">
    <property type="entry name" value="GLUCONOKINASE-RELATED"/>
    <property type="match status" value="1"/>
</dbReference>
<evidence type="ECO:0000313" key="11">
    <source>
        <dbReference type="EMBL" id="NJB69565.1"/>
    </source>
</evidence>
<dbReference type="Proteomes" id="UP000590442">
    <property type="component" value="Unassembled WGS sequence"/>
</dbReference>
<comment type="pathway">
    <text evidence="1">Carbohydrate acid metabolism.</text>
</comment>
<comment type="catalytic activity">
    <reaction evidence="9 10">
        <text>D-gluconate + ATP = 6-phospho-D-gluconate + ADP + H(+)</text>
        <dbReference type="Rhea" id="RHEA:19433"/>
        <dbReference type="ChEBI" id="CHEBI:15378"/>
        <dbReference type="ChEBI" id="CHEBI:18391"/>
        <dbReference type="ChEBI" id="CHEBI:30616"/>
        <dbReference type="ChEBI" id="CHEBI:58759"/>
        <dbReference type="ChEBI" id="CHEBI:456216"/>
        <dbReference type="EC" id="2.7.1.12"/>
    </reaction>
</comment>
<dbReference type="RefSeq" id="WP_167959250.1">
    <property type="nucleotide sequence ID" value="NZ_JAATJJ010000001.1"/>
</dbReference>
<evidence type="ECO:0000256" key="3">
    <source>
        <dbReference type="ARBA" id="ARBA00012054"/>
    </source>
</evidence>
<evidence type="ECO:0000256" key="2">
    <source>
        <dbReference type="ARBA" id="ARBA00008420"/>
    </source>
</evidence>
<evidence type="ECO:0000313" key="12">
    <source>
        <dbReference type="Proteomes" id="UP000590442"/>
    </source>
</evidence>
<dbReference type="PROSITE" id="PS51257">
    <property type="entry name" value="PROKAR_LIPOPROTEIN"/>
    <property type="match status" value="1"/>
</dbReference>
<keyword evidence="4 10" id="KW-0808">Transferase</keyword>
<dbReference type="Pfam" id="PF01202">
    <property type="entry name" value="SKI"/>
    <property type="match status" value="1"/>
</dbReference>
<reference evidence="11 12" key="1">
    <citation type="submission" date="2020-03" db="EMBL/GenBank/DDBJ databases">
        <title>Genomic Encyclopedia of Type Strains, Phase IV (KMG-IV): sequencing the most valuable type-strain genomes for metagenomic binning, comparative biology and taxonomic classification.</title>
        <authorList>
            <person name="Goeker M."/>
        </authorList>
    </citation>
    <scope>NUCLEOTIDE SEQUENCE [LARGE SCALE GENOMIC DNA]</scope>
    <source>
        <strain evidence="11 12">DSM 29762</strain>
    </source>
</reference>
<name>A0A846QVH0_9FLAO</name>
<comment type="similarity">
    <text evidence="2 10">Belongs to the gluconokinase GntK/GntV family.</text>
</comment>
<gene>
    <name evidence="11" type="ORF">GGR42_000027</name>
</gene>
<dbReference type="PANTHER" id="PTHR43442">
    <property type="entry name" value="GLUCONOKINASE-RELATED"/>
    <property type="match status" value="1"/>
</dbReference>
<keyword evidence="12" id="KW-1185">Reference proteome</keyword>
<dbReference type="Gene3D" id="3.40.50.300">
    <property type="entry name" value="P-loop containing nucleotide triphosphate hydrolases"/>
    <property type="match status" value="1"/>
</dbReference>
<evidence type="ECO:0000256" key="4">
    <source>
        <dbReference type="ARBA" id="ARBA00022679"/>
    </source>
</evidence>
<dbReference type="InterPro" id="IPR027417">
    <property type="entry name" value="P-loop_NTPase"/>
</dbReference>
<dbReference type="NCBIfam" id="TIGR01313">
    <property type="entry name" value="therm_gnt_kin"/>
    <property type="match status" value="1"/>
</dbReference>
<evidence type="ECO:0000256" key="6">
    <source>
        <dbReference type="ARBA" id="ARBA00022777"/>
    </source>
</evidence>
<dbReference type="AlphaFoldDB" id="A0A846QVH0"/>
<dbReference type="GO" id="GO:0005737">
    <property type="term" value="C:cytoplasm"/>
    <property type="evidence" value="ECO:0007669"/>
    <property type="project" value="TreeGrafter"/>
</dbReference>
<dbReference type="EC" id="2.7.1.12" evidence="3 10"/>
<keyword evidence="5 10" id="KW-0547">Nucleotide-binding</keyword>
<evidence type="ECO:0000256" key="9">
    <source>
        <dbReference type="ARBA" id="ARBA00048090"/>
    </source>
</evidence>
<evidence type="ECO:0000256" key="5">
    <source>
        <dbReference type="ARBA" id="ARBA00022741"/>
    </source>
</evidence>
<keyword evidence="7 10" id="KW-0067">ATP-binding</keyword>
<dbReference type="CDD" id="cd02021">
    <property type="entry name" value="GntK"/>
    <property type="match status" value="1"/>
</dbReference>